<evidence type="ECO:0000259" key="1">
    <source>
        <dbReference type="Pfam" id="PF07238"/>
    </source>
</evidence>
<feature type="domain" description="PilZ" evidence="1">
    <location>
        <begin position="2"/>
        <end position="83"/>
    </location>
</feature>
<proteinExistence type="predicted"/>
<dbReference type="AlphaFoldDB" id="A0AAW4LAF5"/>
<organism evidence="2 3">
    <name type="scientific">Geoanaerobacter pelophilus</name>
    <dbReference type="NCBI Taxonomy" id="60036"/>
    <lineage>
        <taxon>Bacteria</taxon>
        <taxon>Pseudomonadati</taxon>
        <taxon>Thermodesulfobacteriota</taxon>
        <taxon>Desulfuromonadia</taxon>
        <taxon>Geobacterales</taxon>
        <taxon>Geobacteraceae</taxon>
        <taxon>Geoanaerobacter</taxon>
    </lineage>
</organism>
<evidence type="ECO:0000313" key="3">
    <source>
        <dbReference type="Proteomes" id="UP000811899"/>
    </source>
</evidence>
<keyword evidence="3" id="KW-1185">Reference proteome</keyword>
<sequence>MQERNYSRLPIHLEATITYNGTIVEGELDNISLKGVFVRTGQKIPMNDLITITIYHHTKDQQICSLKGRVVRITPDGAAVEFEKTLLD</sequence>
<name>A0AAW4LAF5_9BACT</name>
<accession>A0AAW4LAF5</accession>
<comment type="caution">
    <text evidence="2">The sequence shown here is derived from an EMBL/GenBank/DDBJ whole genome shotgun (WGS) entry which is preliminary data.</text>
</comment>
<evidence type="ECO:0000313" key="2">
    <source>
        <dbReference type="EMBL" id="MBT0665316.1"/>
    </source>
</evidence>
<dbReference type="SUPFAM" id="SSF141371">
    <property type="entry name" value="PilZ domain-like"/>
    <property type="match status" value="1"/>
</dbReference>
<dbReference type="GO" id="GO:0035438">
    <property type="term" value="F:cyclic-di-GMP binding"/>
    <property type="evidence" value="ECO:0007669"/>
    <property type="project" value="InterPro"/>
</dbReference>
<dbReference type="RefSeq" id="WP_214172087.1">
    <property type="nucleotide sequence ID" value="NZ_JAHCVJ010000005.1"/>
</dbReference>
<dbReference type="Proteomes" id="UP000811899">
    <property type="component" value="Unassembled WGS sequence"/>
</dbReference>
<protein>
    <submittedName>
        <fullName evidence="2">PilZ domain-containing protein</fullName>
    </submittedName>
</protein>
<dbReference type="InterPro" id="IPR009875">
    <property type="entry name" value="PilZ_domain"/>
</dbReference>
<dbReference type="Pfam" id="PF07238">
    <property type="entry name" value="PilZ"/>
    <property type="match status" value="1"/>
</dbReference>
<dbReference type="Gene3D" id="2.40.10.220">
    <property type="entry name" value="predicted glycosyltransferase like domains"/>
    <property type="match status" value="1"/>
</dbReference>
<dbReference type="EMBL" id="JAHCVJ010000005">
    <property type="protein sequence ID" value="MBT0665316.1"/>
    <property type="molecule type" value="Genomic_DNA"/>
</dbReference>
<reference evidence="2 3" key="1">
    <citation type="submission" date="2021-05" db="EMBL/GenBank/DDBJ databases">
        <title>The draft genome of Geobacter pelophilus DSM 12255.</title>
        <authorList>
            <person name="Xu Z."/>
            <person name="Masuda Y."/>
            <person name="Itoh H."/>
            <person name="Senoo K."/>
        </authorList>
    </citation>
    <scope>NUCLEOTIDE SEQUENCE [LARGE SCALE GENOMIC DNA]</scope>
    <source>
        <strain evidence="2 3">DSM 12255</strain>
    </source>
</reference>
<gene>
    <name evidence="2" type="ORF">KI809_13500</name>
</gene>